<dbReference type="EMBL" id="WBVO01000001">
    <property type="protein sequence ID" value="KAB2814800.1"/>
    <property type="molecule type" value="Genomic_DNA"/>
</dbReference>
<feature type="transmembrane region" description="Helical" evidence="1">
    <location>
        <begin position="7"/>
        <end position="28"/>
    </location>
</feature>
<feature type="transmembrane region" description="Helical" evidence="1">
    <location>
        <begin position="40"/>
        <end position="60"/>
    </location>
</feature>
<keyword evidence="1" id="KW-1133">Transmembrane helix</keyword>
<evidence type="ECO:0000256" key="1">
    <source>
        <dbReference type="SAM" id="Phobius"/>
    </source>
</evidence>
<proteinExistence type="predicted"/>
<name>A0A6N6RMI9_9FLAO</name>
<dbReference type="AlphaFoldDB" id="A0A6N6RMI9"/>
<dbReference type="Proteomes" id="UP000468650">
    <property type="component" value="Unassembled WGS sequence"/>
</dbReference>
<gene>
    <name evidence="2" type="ORF">F8C67_03365</name>
</gene>
<feature type="transmembrane region" description="Helical" evidence="1">
    <location>
        <begin position="101"/>
        <end position="120"/>
    </location>
</feature>
<keyword evidence="1" id="KW-0472">Membrane</keyword>
<feature type="transmembrane region" description="Helical" evidence="1">
    <location>
        <begin position="72"/>
        <end position="89"/>
    </location>
</feature>
<organism evidence="2 3">
    <name type="scientific">Phaeocystidibacter luteus</name>
    <dbReference type="NCBI Taxonomy" id="911197"/>
    <lineage>
        <taxon>Bacteria</taxon>
        <taxon>Pseudomonadati</taxon>
        <taxon>Bacteroidota</taxon>
        <taxon>Flavobacteriia</taxon>
        <taxon>Flavobacteriales</taxon>
        <taxon>Phaeocystidibacteraceae</taxon>
        <taxon>Phaeocystidibacter</taxon>
    </lineage>
</organism>
<dbReference type="Pfam" id="PF14126">
    <property type="entry name" value="DUF4293"/>
    <property type="match status" value="1"/>
</dbReference>
<keyword evidence="3" id="KW-1185">Reference proteome</keyword>
<keyword evidence="1" id="KW-0812">Transmembrane</keyword>
<dbReference type="OrthoDB" id="594989at2"/>
<reference evidence="2 3" key="1">
    <citation type="submission" date="2019-09" db="EMBL/GenBank/DDBJ databases">
        <title>Genomes of family Cryomorphaceae.</title>
        <authorList>
            <person name="Bowman J.P."/>
        </authorList>
    </citation>
    <scope>NUCLEOTIDE SEQUENCE [LARGE SCALE GENOMIC DNA]</scope>
    <source>
        <strain evidence="2 3">LMG 25704</strain>
    </source>
</reference>
<sequence>MLQRIQSVYMLLSALAMSAGMYFLPVYLVNETSVYLKEDGLLLMMSGLCAGISIANVFNFKNRRLQVVLNRIAIILSFVLFGLLMWDWIGQPEDVVVTGKLGMAMPLINVILIVLANRGIQKDELLVRSADRLR</sequence>
<accession>A0A6N6RMI9</accession>
<dbReference type="InterPro" id="IPR025635">
    <property type="entry name" value="DUF4293"/>
</dbReference>
<protein>
    <submittedName>
        <fullName evidence="2">DUF4293 domain-containing protein</fullName>
    </submittedName>
</protein>
<evidence type="ECO:0000313" key="2">
    <source>
        <dbReference type="EMBL" id="KAB2814800.1"/>
    </source>
</evidence>
<comment type="caution">
    <text evidence="2">The sequence shown here is derived from an EMBL/GenBank/DDBJ whole genome shotgun (WGS) entry which is preliminary data.</text>
</comment>
<dbReference type="RefSeq" id="WP_151666378.1">
    <property type="nucleotide sequence ID" value="NZ_WBVO01000001.1"/>
</dbReference>
<evidence type="ECO:0000313" key="3">
    <source>
        <dbReference type="Proteomes" id="UP000468650"/>
    </source>
</evidence>